<dbReference type="PIRSF" id="PIRSF037505">
    <property type="entry name" value="Betaine_HMT"/>
    <property type="match status" value="1"/>
</dbReference>
<dbReference type="AlphaFoldDB" id="K6ZUC1"/>
<evidence type="ECO:0000313" key="6">
    <source>
        <dbReference type="EMBL" id="AGH45270.1"/>
    </source>
</evidence>
<gene>
    <name evidence="6" type="ORF">C427_3161</name>
</gene>
<sequence length="296" mass="32448">MSKITLLDGGMGQELLRRSSRAITPMWSADIMLNEPMLVRDLHREFIDSGARVITLNTYTATPQRLKRENQFSQLKNLHQRAMNAAKEAIELAQCNTVAIAGCLPPLVASYRPDVSLSFEDSLATYRQLVELQAPASDLFICETMSSITEARAACTAALESGKPVWVALTVSDEHPGQLRSGESLVDTLLALESFDTQATLLNCSQPEAISACWSLLKMKQRKIGAYANGFLSVDALYPGATVEELEVRQDMSPQRYAEHAMTWAKNGASIIGGCCEIGPTHIKALHNRLCSEGFI</sequence>
<dbReference type="Pfam" id="PF02574">
    <property type="entry name" value="S-methyl_trans"/>
    <property type="match status" value="1"/>
</dbReference>
<dbReference type="STRING" id="1129794.C427_3161"/>
<evidence type="ECO:0000313" key="7">
    <source>
        <dbReference type="Proteomes" id="UP000011864"/>
    </source>
</evidence>
<keyword evidence="7" id="KW-1185">Reference proteome</keyword>
<keyword evidence="3 4" id="KW-0479">Metal-binding</keyword>
<dbReference type="Gene3D" id="3.20.20.330">
    <property type="entry name" value="Homocysteine-binding-like domain"/>
    <property type="match status" value="1"/>
</dbReference>
<dbReference type="InterPro" id="IPR003726">
    <property type="entry name" value="HCY_dom"/>
</dbReference>
<dbReference type="RefSeq" id="WP_007641645.1">
    <property type="nucleotide sequence ID" value="NC_020514.1"/>
</dbReference>
<dbReference type="InterPro" id="IPR017226">
    <property type="entry name" value="BHMT-like"/>
</dbReference>
<feature type="binding site" evidence="3 4">
    <location>
        <position position="276"/>
    </location>
    <ligand>
        <name>Zn(2+)</name>
        <dbReference type="ChEBI" id="CHEBI:29105"/>
    </ligand>
</feature>
<dbReference type="Proteomes" id="UP000011864">
    <property type="component" value="Chromosome"/>
</dbReference>
<keyword evidence="2 4" id="KW-0808">Transferase</keyword>
<dbReference type="PROSITE" id="PS50970">
    <property type="entry name" value="HCY"/>
    <property type="match status" value="1"/>
</dbReference>
<dbReference type="GO" id="GO:0008270">
    <property type="term" value="F:zinc ion binding"/>
    <property type="evidence" value="ECO:0007669"/>
    <property type="project" value="InterPro"/>
</dbReference>
<dbReference type="PANTHER" id="PTHR11103">
    <property type="entry name" value="SLR1189 PROTEIN"/>
    <property type="match status" value="1"/>
</dbReference>
<dbReference type="PANTHER" id="PTHR11103:SF18">
    <property type="entry name" value="SLR1189 PROTEIN"/>
    <property type="match status" value="1"/>
</dbReference>
<dbReference type="PATRIC" id="fig|1129794.4.peg.3145"/>
<dbReference type="OrthoDB" id="9803687at2"/>
<feature type="domain" description="Hcy-binding" evidence="5">
    <location>
        <begin position="1"/>
        <end position="290"/>
    </location>
</feature>
<protein>
    <submittedName>
        <fullName evidence="6">Homocysteine S-methyltransferase</fullName>
    </submittedName>
</protein>
<evidence type="ECO:0000256" key="2">
    <source>
        <dbReference type="ARBA" id="ARBA00022679"/>
    </source>
</evidence>
<dbReference type="InterPro" id="IPR036589">
    <property type="entry name" value="HCY_dom_sf"/>
</dbReference>
<dbReference type="GO" id="GO:0009086">
    <property type="term" value="P:methionine biosynthetic process"/>
    <property type="evidence" value="ECO:0007669"/>
    <property type="project" value="InterPro"/>
</dbReference>
<feature type="binding site" evidence="3 4">
    <location>
        <position position="275"/>
    </location>
    <ligand>
        <name>Zn(2+)</name>
        <dbReference type="ChEBI" id="CHEBI:29105"/>
    </ligand>
</feature>
<accession>K6ZUC1</accession>
<dbReference type="HOGENOM" id="CLU_004914_3_0_6"/>
<dbReference type="KEGG" id="gps:C427_3161"/>
<feature type="binding site" evidence="4">
    <location>
        <position position="204"/>
    </location>
    <ligand>
        <name>Zn(2+)</name>
        <dbReference type="ChEBI" id="CHEBI:29105"/>
    </ligand>
</feature>
<evidence type="ECO:0000256" key="3">
    <source>
        <dbReference type="PIRSR" id="PIRSR037505-2"/>
    </source>
</evidence>
<proteinExistence type="predicted"/>
<dbReference type="GO" id="GO:0032259">
    <property type="term" value="P:methylation"/>
    <property type="evidence" value="ECO:0007669"/>
    <property type="project" value="UniProtKB-KW"/>
</dbReference>
<dbReference type="EMBL" id="CP003837">
    <property type="protein sequence ID" value="AGH45270.1"/>
    <property type="molecule type" value="Genomic_DNA"/>
</dbReference>
<name>K6ZUC1_9ALTE</name>
<keyword evidence="1 4" id="KW-0489">Methyltransferase</keyword>
<dbReference type="SUPFAM" id="SSF82282">
    <property type="entry name" value="Homocysteine S-methyltransferase"/>
    <property type="match status" value="1"/>
</dbReference>
<evidence type="ECO:0000256" key="4">
    <source>
        <dbReference type="PROSITE-ProRule" id="PRU00333"/>
    </source>
</evidence>
<dbReference type="GO" id="GO:0008168">
    <property type="term" value="F:methyltransferase activity"/>
    <property type="evidence" value="ECO:0007669"/>
    <property type="project" value="UniProtKB-UniRule"/>
</dbReference>
<evidence type="ECO:0000259" key="5">
    <source>
        <dbReference type="PROSITE" id="PS50970"/>
    </source>
</evidence>
<comment type="cofactor">
    <cofactor evidence="3">
        <name>Zn(2+)</name>
        <dbReference type="ChEBI" id="CHEBI:29105"/>
    </cofactor>
    <text evidence="3">Binds 1 zinc ion per subunit.</text>
</comment>
<keyword evidence="3 4" id="KW-0862">Zinc</keyword>
<reference evidence="6 7" key="1">
    <citation type="journal article" date="2013" name="Genome Announc.">
        <title>Complete Genome Sequence of Glaciecola psychrophila Strain 170T.</title>
        <authorList>
            <person name="Yin J."/>
            <person name="Chen J."/>
            <person name="Liu G."/>
            <person name="Yu Y."/>
            <person name="Song L."/>
            <person name="Wang X."/>
            <person name="Qu X."/>
        </authorList>
    </citation>
    <scope>NUCLEOTIDE SEQUENCE [LARGE SCALE GENOMIC DNA]</scope>
    <source>
        <strain evidence="6 7">170</strain>
    </source>
</reference>
<organism evidence="6 7">
    <name type="scientific">Paraglaciecola psychrophila 170</name>
    <dbReference type="NCBI Taxonomy" id="1129794"/>
    <lineage>
        <taxon>Bacteria</taxon>
        <taxon>Pseudomonadati</taxon>
        <taxon>Pseudomonadota</taxon>
        <taxon>Gammaproteobacteria</taxon>
        <taxon>Alteromonadales</taxon>
        <taxon>Alteromonadaceae</taxon>
        <taxon>Paraglaciecola</taxon>
    </lineage>
</organism>
<evidence type="ECO:0000256" key="1">
    <source>
        <dbReference type="ARBA" id="ARBA00022603"/>
    </source>
</evidence>
<dbReference type="eggNOG" id="COG2040">
    <property type="taxonomic scope" value="Bacteria"/>
</dbReference>